<comment type="caution">
    <text evidence="1">The sequence shown here is derived from an EMBL/GenBank/DDBJ whole genome shotgun (WGS) entry which is preliminary data.</text>
</comment>
<dbReference type="EMBL" id="JAHDTB010000002">
    <property type="protein sequence ID" value="MBW8286722.1"/>
    <property type="molecule type" value="Genomic_DNA"/>
</dbReference>
<name>A0ABS7F9F9_9NEIS</name>
<organism evidence="1 2">
    <name type="scientific">Chromobacterium subtsugae</name>
    <dbReference type="NCBI Taxonomy" id="251747"/>
    <lineage>
        <taxon>Bacteria</taxon>
        <taxon>Pseudomonadati</taxon>
        <taxon>Pseudomonadota</taxon>
        <taxon>Betaproteobacteria</taxon>
        <taxon>Neisseriales</taxon>
        <taxon>Chromobacteriaceae</taxon>
        <taxon>Chromobacterium</taxon>
    </lineage>
</organism>
<evidence type="ECO:0008006" key="3">
    <source>
        <dbReference type="Google" id="ProtNLM"/>
    </source>
</evidence>
<dbReference type="RefSeq" id="WP_047238472.1">
    <property type="nucleotide sequence ID" value="NZ_CP142381.1"/>
</dbReference>
<keyword evidence="2" id="KW-1185">Reference proteome</keyword>
<dbReference type="GeneID" id="89687108"/>
<proteinExistence type="predicted"/>
<dbReference type="Proteomes" id="UP000711178">
    <property type="component" value="Unassembled WGS sequence"/>
</dbReference>
<accession>A0ABS7F9F9</accession>
<protein>
    <recommendedName>
        <fullName evidence="3">PilZ domain-containing protein</fullName>
    </recommendedName>
</protein>
<reference evidence="1 2" key="1">
    <citation type="submission" date="2021-05" db="EMBL/GenBank/DDBJ databases">
        <title>Draft Whole Genome Sequencing Of Biosensor Chromobacterium violaceum Strain CV026 Reveals A Regulatory RNA In Chromobacterium violaceum Phenotype Regulatory Network.</title>
        <authorList>
            <person name="Hong K.W."/>
            <person name="Chan K.G."/>
            <person name="Chang C.-Y."/>
        </authorList>
    </citation>
    <scope>NUCLEOTIDE SEQUENCE [LARGE SCALE GENOMIC DNA]</scope>
    <source>
        <strain evidence="1 2">ATCC 31532</strain>
    </source>
</reference>
<sequence length="467" mass="51272">MDLHGLGGELRRLSGLETAEAAAALLRLLARWEEAAPNTAALRALLLAGVDLQRRSEDAGGHGALTCPLWRRLHEACKRLAAAAGAQPAGLFDHGRPQQEALALAFSSAWQSLRAHVLGYSPLCAGFWRDCHRLFAMAGQRGWERRAPGDGAVALGDWYRRLLLLGMSASNRLDAQRQHLLLDWVETCGSALKLTPWRGEAPEQPCWLVPAEADMPGRFVDGEREAPGDARWLADAGPALERLRGQAERRRQQLGMVEWQMLARLEAEWRSPPQRRHPRLNQRNGQRVALLAGFDACWRLARAGLPPDAAEAADLLLGNLSASGMRLCGDFGPQEVQAGSIAMVKRRGFGWQLGLVRWISLPGGEQPAECGIEFVGKRPMAVEAAAVTSHPDGGMENGLLLHGERDFRQRGVLALAGRRYQAMRQFKVRGAGGEWLVRAQRLLQQTGSCQLIEVRLEETLARRDAAS</sequence>
<evidence type="ECO:0000313" key="1">
    <source>
        <dbReference type="EMBL" id="MBW8286722.1"/>
    </source>
</evidence>
<gene>
    <name evidence="1" type="ORF">KIF53_03665</name>
</gene>
<evidence type="ECO:0000313" key="2">
    <source>
        <dbReference type="Proteomes" id="UP000711178"/>
    </source>
</evidence>